<dbReference type="Pfam" id="PF08676">
    <property type="entry name" value="MutL_C"/>
    <property type="match status" value="1"/>
</dbReference>
<dbReference type="Pfam" id="PF01119">
    <property type="entry name" value="DNA_mis_repair"/>
    <property type="match status" value="1"/>
</dbReference>
<dbReference type="InterPro" id="IPR014762">
    <property type="entry name" value="DNA_mismatch_repair_CS"/>
</dbReference>
<dbReference type="SUPFAM" id="SSF118116">
    <property type="entry name" value="DNA mismatch repair protein MutL"/>
    <property type="match status" value="1"/>
</dbReference>
<dbReference type="GO" id="GO:0032389">
    <property type="term" value="C:MutLalpha complex"/>
    <property type="evidence" value="ECO:0007669"/>
    <property type="project" value="TreeGrafter"/>
</dbReference>
<keyword evidence="7" id="KW-1185">Reference proteome</keyword>
<dbReference type="Gene3D" id="3.30.1370.100">
    <property type="entry name" value="MutL, C-terminal domain, regulatory subdomain"/>
    <property type="match status" value="1"/>
</dbReference>
<dbReference type="FunFam" id="3.30.1370.100:FF:000001">
    <property type="entry name" value="Mismatch repair endonuclease pms1, putative"/>
    <property type="match status" value="1"/>
</dbReference>
<dbReference type="InterPro" id="IPR036890">
    <property type="entry name" value="HATPase_C_sf"/>
</dbReference>
<dbReference type="Gene3D" id="3.30.230.10">
    <property type="match status" value="1"/>
</dbReference>
<dbReference type="Gene3D" id="3.30.1540.20">
    <property type="entry name" value="MutL, C-terminal domain, dimerisation subdomain"/>
    <property type="match status" value="1"/>
</dbReference>
<evidence type="ECO:0000313" key="7">
    <source>
        <dbReference type="Proteomes" id="UP000005204"/>
    </source>
</evidence>
<dbReference type="CDD" id="cd16926">
    <property type="entry name" value="HATPase_MutL-MLH-PMS-like"/>
    <property type="match status" value="1"/>
</dbReference>
<dbReference type="InterPro" id="IPR014721">
    <property type="entry name" value="Ribsml_uS5_D2-typ_fold_subgr"/>
</dbReference>
<dbReference type="Proteomes" id="UP000005204">
    <property type="component" value="Unassembled WGS sequence"/>
</dbReference>
<reference evidence="7" key="1">
    <citation type="journal article" date="2008" name="Insect Biochem. Mol. Biol.">
        <title>The genome of a lepidopteran model insect, the silkworm Bombyx mori.</title>
        <authorList>
            <consortium name="International Silkworm Genome Consortium"/>
        </authorList>
    </citation>
    <scope>NUCLEOTIDE SEQUENCE [LARGE SCALE GENOMIC DNA]</scope>
    <source>
        <strain evidence="7">p50T</strain>
    </source>
</reference>
<organism evidence="6 7">
    <name type="scientific">Bombyx mori</name>
    <name type="common">Silk moth</name>
    <dbReference type="NCBI Taxonomy" id="7091"/>
    <lineage>
        <taxon>Eukaryota</taxon>
        <taxon>Metazoa</taxon>
        <taxon>Ecdysozoa</taxon>
        <taxon>Arthropoda</taxon>
        <taxon>Hexapoda</taxon>
        <taxon>Insecta</taxon>
        <taxon>Pterygota</taxon>
        <taxon>Neoptera</taxon>
        <taxon>Endopterygota</taxon>
        <taxon>Lepidoptera</taxon>
        <taxon>Glossata</taxon>
        <taxon>Ditrysia</taxon>
        <taxon>Bombycoidea</taxon>
        <taxon>Bombycidae</taxon>
        <taxon>Bombycinae</taxon>
        <taxon>Bombyx</taxon>
    </lineage>
</organism>
<dbReference type="GO" id="GO:0030983">
    <property type="term" value="F:mismatched DNA binding"/>
    <property type="evidence" value="ECO:0007669"/>
    <property type="project" value="InterPro"/>
</dbReference>
<evidence type="ECO:0000256" key="3">
    <source>
        <dbReference type="SAM" id="MobiDB-lite"/>
    </source>
</evidence>
<dbReference type="PANTHER" id="PTHR10073">
    <property type="entry name" value="DNA MISMATCH REPAIR PROTEIN MLH, PMS, MUTL"/>
    <property type="match status" value="1"/>
</dbReference>
<dbReference type="NCBIfam" id="TIGR00585">
    <property type="entry name" value="mutl"/>
    <property type="match status" value="1"/>
</dbReference>
<dbReference type="Gene3D" id="3.30.565.10">
    <property type="entry name" value="Histidine kinase-like ATPase, C-terminal domain"/>
    <property type="match status" value="1"/>
</dbReference>
<dbReference type="SUPFAM" id="SSF54211">
    <property type="entry name" value="Ribosomal protein S5 domain 2-like"/>
    <property type="match status" value="1"/>
</dbReference>
<dbReference type="InterPro" id="IPR002099">
    <property type="entry name" value="MutL/Mlh/PMS"/>
</dbReference>
<sequence>MDNLGTPSSDIKPINENTVHKICSGQVVLNLAVAVKELVENSLDAGATKIDIRCKNYGMDSIEVSDNGSGVNEDNFAALTLKYHTSKLSDYSDLLGVSSFGFRGEALSSLCALANLTVTTRHKNSNYAIKIEYDLKGNIVKTTPCSRQIGTTVTCTNLFHSLPVRQKEFHNNVKREFNKMTHLLYAYCLISIGVKLNFYDCRITCTNQASSNTKSVVVETHGSSYKDNIASIFGLKQLQTIIEIKPEYTQNIKDNIFKGLSSEVAHDQQSFVIEDVDINLSEDSNDNESEAIAKDEIKSQGYKNIVKPFEFIGFVSSCEHGRGRSSTDRQFFFVNNRPCEPIKITKLINEVYRQYNPNQYPFVFLNVNVERSSVDINLTPDKRKLFLTKEKNILDVLKVSLLKLFESIPRTLKVDSSQNVSISKDHKPELDQPRIFTSFLQQFDKKSKLCDPISKREDLNKVDLKRKSTAITDYITMKSKRLEQPCSSINESKLMSSDINTNELLDSEEIPQVPMKSEGRSDDKNVTELIPRPTNIETPIIISDQIKSEETEITEEKEIIYLDYCNEMPNTQIKQLSEQVVEQTYTINCKTKTKPKIHLPPGSKKTSESYNKVLTVTDKEDLGKNHRRSVILKTSLQHVQALTEIYNRNNERILPTKVKFKSAINPVFNKKCEEELIREISKDSFKKMHIVGQFNLGFIITQLEDDLFVIDQHATDEIYNFETLQRTTELTSQKLVIPQQLELTGVNEEILMDNIDIFKKNGFTFEVNKEALPTKRVKLLTIPMSKNWLFGKEDIEEMLFMLREAPTEHCRPSRVRAMFASRACRKSVMIGTALKKSDMRTLVDHMAEIDKPWNCPHGRPTIRHLVNLAMVQTEYSSGYKF</sequence>
<name>A0A8R2DPQ6_BOMMO</name>
<evidence type="ECO:0000259" key="4">
    <source>
        <dbReference type="SMART" id="SM00853"/>
    </source>
</evidence>
<dbReference type="InterPro" id="IPR042120">
    <property type="entry name" value="MutL_C_dimsub"/>
</dbReference>
<evidence type="ECO:0008006" key="8">
    <source>
        <dbReference type="Google" id="ProtNLM"/>
    </source>
</evidence>
<dbReference type="Pfam" id="PF13589">
    <property type="entry name" value="HATPase_c_3"/>
    <property type="match status" value="1"/>
</dbReference>
<feature type="region of interest" description="Disordered" evidence="3">
    <location>
        <begin position="503"/>
        <end position="526"/>
    </location>
</feature>
<feature type="domain" description="DNA mismatch repair protein S5" evidence="5">
    <location>
        <begin position="229"/>
        <end position="406"/>
    </location>
</feature>
<evidence type="ECO:0000313" key="6">
    <source>
        <dbReference type="EnsemblMetazoa" id="XP_021208054.1"/>
    </source>
</evidence>
<dbReference type="CDD" id="cd03484">
    <property type="entry name" value="MutL_Trans_hPMS_2_like"/>
    <property type="match status" value="1"/>
</dbReference>
<feature type="compositionally biased region" description="Basic and acidic residues" evidence="3">
    <location>
        <begin position="517"/>
        <end position="526"/>
    </location>
</feature>
<dbReference type="GO" id="GO:0140664">
    <property type="term" value="F:ATP-dependent DNA damage sensor activity"/>
    <property type="evidence" value="ECO:0007669"/>
    <property type="project" value="InterPro"/>
</dbReference>
<comment type="similarity">
    <text evidence="1">Belongs to the DNA mismatch repair MutL/HexB family.</text>
</comment>
<dbReference type="PROSITE" id="PS00058">
    <property type="entry name" value="DNA_MISMATCH_REPAIR_1"/>
    <property type="match status" value="1"/>
</dbReference>
<evidence type="ECO:0000256" key="2">
    <source>
        <dbReference type="ARBA" id="ARBA00022763"/>
    </source>
</evidence>
<proteinExistence type="inferred from homology"/>
<accession>A0A8R2DPQ6</accession>
<dbReference type="InterPro" id="IPR013507">
    <property type="entry name" value="DNA_mismatch_S5_2-like"/>
</dbReference>
<dbReference type="InterPro" id="IPR038973">
    <property type="entry name" value="MutL/Mlh/Pms-like"/>
</dbReference>
<dbReference type="AlphaFoldDB" id="A0A8R2DPQ6"/>
<dbReference type="InterPro" id="IPR020568">
    <property type="entry name" value="Ribosomal_Su5_D2-typ_SF"/>
</dbReference>
<dbReference type="GO" id="GO:0005524">
    <property type="term" value="F:ATP binding"/>
    <property type="evidence" value="ECO:0007669"/>
    <property type="project" value="InterPro"/>
</dbReference>
<evidence type="ECO:0000259" key="5">
    <source>
        <dbReference type="SMART" id="SM01340"/>
    </source>
</evidence>
<feature type="domain" description="MutL C-terminal dimerisation" evidence="4">
    <location>
        <begin position="690"/>
        <end position="834"/>
    </location>
</feature>
<dbReference type="SMART" id="SM01340">
    <property type="entry name" value="DNA_mis_repair"/>
    <property type="match status" value="1"/>
</dbReference>
<reference evidence="6" key="2">
    <citation type="submission" date="2022-06" db="UniProtKB">
        <authorList>
            <consortium name="EnsemblMetazoa"/>
        </authorList>
    </citation>
    <scope>IDENTIFICATION</scope>
    <source>
        <strain evidence="6">p50T (Dazao)</strain>
    </source>
</reference>
<dbReference type="PANTHER" id="PTHR10073:SF52">
    <property type="entry name" value="MISMATCH REPAIR ENDONUCLEASE PMS2"/>
    <property type="match status" value="1"/>
</dbReference>
<dbReference type="SMART" id="SM00853">
    <property type="entry name" value="MutL_C"/>
    <property type="match status" value="1"/>
</dbReference>
<dbReference type="InterPro" id="IPR037198">
    <property type="entry name" value="MutL_C_sf"/>
</dbReference>
<evidence type="ECO:0000256" key="1">
    <source>
        <dbReference type="ARBA" id="ARBA00006082"/>
    </source>
</evidence>
<dbReference type="FunFam" id="3.30.565.10:FF:000014">
    <property type="entry name" value="Mismatch repair endonuclease pms1, putative"/>
    <property type="match status" value="1"/>
</dbReference>
<dbReference type="InterPro" id="IPR042121">
    <property type="entry name" value="MutL_C_regsub"/>
</dbReference>
<dbReference type="GO" id="GO:0016887">
    <property type="term" value="F:ATP hydrolysis activity"/>
    <property type="evidence" value="ECO:0007669"/>
    <property type="project" value="InterPro"/>
</dbReference>
<protein>
    <recommendedName>
        <fullName evidence="8">Mismatch repair endonuclease PMS2</fullName>
    </recommendedName>
</protein>
<keyword evidence="2" id="KW-0227">DNA damage</keyword>
<dbReference type="InterPro" id="IPR014790">
    <property type="entry name" value="MutL_C"/>
</dbReference>
<dbReference type="SUPFAM" id="SSF55874">
    <property type="entry name" value="ATPase domain of HSP90 chaperone/DNA topoisomerase II/histidine kinase"/>
    <property type="match status" value="1"/>
</dbReference>
<dbReference type="EnsemblMetazoa" id="XM_021352379.2">
    <property type="protein sequence ID" value="XP_021208054.1"/>
    <property type="gene ID" value="LOC101741322"/>
</dbReference>
<dbReference type="GO" id="GO:0006298">
    <property type="term" value="P:mismatch repair"/>
    <property type="evidence" value="ECO:0007669"/>
    <property type="project" value="InterPro"/>
</dbReference>
<gene>
    <name evidence="6" type="primary">101741322</name>
</gene>